<dbReference type="GO" id="GO:0005634">
    <property type="term" value="C:nucleus"/>
    <property type="evidence" value="ECO:0007669"/>
    <property type="project" value="TreeGrafter"/>
</dbReference>
<proteinExistence type="inferred from homology"/>
<reference evidence="13" key="1">
    <citation type="submission" date="2015-11" db="EMBL/GenBank/DDBJ databases">
        <title>De novo transcriptome assembly of four potential Pierce s Disease insect vectors from Arizona vineyards.</title>
        <authorList>
            <person name="Tassone E.E."/>
        </authorList>
    </citation>
    <scope>NUCLEOTIDE SEQUENCE</scope>
</reference>
<dbReference type="GO" id="GO:0005524">
    <property type="term" value="F:ATP binding"/>
    <property type="evidence" value="ECO:0007669"/>
    <property type="project" value="UniProtKB-UniRule"/>
</dbReference>
<dbReference type="AlphaFoldDB" id="A0A1B6FTW2"/>
<keyword evidence="3" id="KW-0808">Transferase</keyword>
<keyword evidence="2 10" id="KW-0723">Serine/threonine-protein kinase</keyword>
<evidence type="ECO:0000256" key="6">
    <source>
        <dbReference type="ARBA" id="ARBA00022840"/>
    </source>
</evidence>
<dbReference type="Gene3D" id="3.30.200.20">
    <property type="entry name" value="Phosphorylase Kinase, domain 1"/>
    <property type="match status" value="1"/>
</dbReference>
<dbReference type="InterPro" id="IPR008271">
    <property type="entry name" value="Ser/Thr_kinase_AS"/>
</dbReference>
<dbReference type="PROSITE" id="PS00108">
    <property type="entry name" value="PROTEIN_KINASE_ST"/>
    <property type="match status" value="1"/>
</dbReference>
<dbReference type="InterPro" id="IPR000961">
    <property type="entry name" value="AGC-kinase_C"/>
</dbReference>
<comment type="similarity">
    <text evidence="10">Belongs to the protein kinase superfamily.</text>
</comment>
<protein>
    <recommendedName>
        <fullName evidence="1">cAMP-dependent protein kinase</fullName>
        <ecNumber evidence="1">2.7.11.11</ecNumber>
    </recommendedName>
</protein>
<evidence type="ECO:0000256" key="1">
    <source>
        <dbReference type="ARBA" id="ARBA00012444"/>
    </source>
</evidence>
<feature type="binding site" evidence="9">
    <location>
        <position position="178"/>
    </location>
    <ligand>
        <name>ATP</name>
        <dbReference type="ChEBI" id="CHEBI:30616"/>
    </ligand>
</feature>
<dbReference type="GO" id="GO:0005829">
    <property type="term" value="C:cytosol"/>
    <property type="evidence" value="ECO:0007669"/>
    <property type="project" value="TreeGrafter"/>
</dbReference>
<evidence type="ECO:0000256" key="7">
    <source>
        <dbReference type="ARBA" id="ARBA00047292"/>
    </source>
</evidence>
<evidence type="ECO:0000256" key="9">
    <source>
        <dbReference type="PROSITE-ProRule" id="PRU10141"/>
    </source>
</evidence>
<gene>
    <name evidence="13" type="ORF">g.12884</name>
</gene>
<feature type="domain" description="Protein kinase" evidence="11">
    <location>
        <begin position="149"/>
        <end position="404"/>
    </location>
</feature>
<dbReference type="GO" id="GO:0005952">
    <property type="term" value="C:cAMP-dependent protein kinase complex"/>
    <property type="evidence" value="ECO:0007669"/>
    <property type="project" value="TreeGrafter"/>
</dbReference>
<evidence type="ECO:0000256" key="5">
    <source>
        <dbReference type="ARBA" id="ARBA00022777"/>
    </source>
</evidence>
<evidence type="ECO:0000259" key="11">
    <source>
        <dbReference type="PROSITE" id="PS50011"/>
    </source>
</evidence>
<dbReference type="PANTHER" id="PTHR24353:SF153">
    <property type="entry name" value="CAMP-DEPENDENT PROTEIN KINASE CATALYTIC SUBUNIT 1"/>
    <property type="match status" value="1"/>
</dbReference>
<evidence type="ECO:0000259" key="12">
    <source>
        <dbReference type="PROSITE" id="PS51285"/>
    </source>
</evidence>
<dbReference type="InterPro" id="IPR017441">
    <property type="entry name" value="Protein_kinase_ATP_BS"/>
</dbReference>
<feature type="domain" description="AGC-kinase C-terminal" evidence="12">
    <location>
        <begin position="405"/>
        <end position="427"/>
    </location>
</feature>
<evidence type="ECO:0000256" key="4">
    <source>
        <dbReference type="ARBA" id="ARBA00022741"/>
    </source>
</evidence>
<dbReference type="EC" id="2.7.11.11" evidence="1"/>
<keyword evidence="6 9" id="KW-0067">ATP-binding</keyword>
<dbReference type="Pfam" id="PF00069">
    <property type="entry name" value="Pkinase"/>
    <property type="match status" value="1"/>
</dbReference>
<dbReference type="InterPro" id="IPR000719">
    <property type="entry name" value="Prot_kinase_dom"/>
</dbReference>
<dbReference type="InterPro" id="IPR011009">
    <property type="entry name" value="Kinase-like_dom_sf"/>
</dbReference>
<sequence>MALSERKSAASVEKNTWVPFEKNVSIITERKKSTPTEKIPFAVTVKKILADTEIKNSVFTTIKSSAPTDRKSSQSEGKQEINYYDTSQSIVSHLSKEEFKSSDTKLSQKLSSSGSLQIRNLSEFLKKSKTDFESLYVERSVCHVKITDFNLIKQLGSGGFGSVILAELKQDKNLYAIKFIEKKIVLERKYFRYVNSEKRVLQSVNFPFIISLKYFFVDSKFLYFVMPFVPGGDFHKFLTKHPLVEKEAKFYIGQLVLALEYLHNLDVIHRDLKPQNVIIDALGYLKLADFGQCIRCYDRDKTWTMTGTPEYMAPEILIGRGYDCSVDWWSLGVTTFETCAGKRPFSHDNKRKLYTLILSVKYSFPKHFSRSLKKFVSHLLVGEPSKRMANNDKKASEVKEHAWLRDTDWLALLNRSIQAPYLPETKD</sequence>
<evidence type="ECO:0000256" key="3">
    <source>
        <dbReference type="ARBA" id="ARBA00022679"/>
    </source>
</evidence>
<keyword evidence="4 9" id="KW-0547">Nucleotide-binding</keyword>
<evidence type="ECO:0000256" key="10">
    <source>
        <dbReference type="RuleBase" id="RU000304"/>
    </source>
</evidence>
<dbReference type="SUPFAM" id="SSF56112">
    <property type="entry name" value="Protein kinase-like (PK-like)"/>
    <property type="match status" value="1"/>
</dbReference>
<dbReference type="SMART" id="SM00220">
    <property type="entry name" value="S_TKc"/>
    <property type="match status" value="1"/>
</dbReference>
<dbReference type="EMBL" id="GECZ01016346">
    <property type="protein sequence ID" value="JAS53423.1"/>
    <property type="molecule type" value="Transcribed_RNA"/>
</dbReference>
<dbReference type="PANTHER" id="PTHR24353">
    <property type="entry name" value="CYCLIC NUCLEOTIDE-DEPENDENT PROTEIN KINASE"/>
    <property type="match status" value="1"/>
</dbReference>
<evidence type="ECO:0000313" key="13">
    <source>
        <dbReference type="EMBL" id="JAS53423.1"/>
    </source>
</evidence>
<dbReference type="PROSITE" id="PS51285">
    <property type="entry name" value="AGC_KINASE_CTER"/>
    <property type="match status" value="1"/>
</dbReference>
<dbReference type="Gene3D" id="1.10.510.10">
    <property type="entry name" value="Transferase(Phosphotransferase) domain 1"/>
    <property type="match status" value="1"/>
</dbReference>
<keyword evidence="5" id="KW-0418">Kinase</keyword>
<dbReference type="PROSITE" id="PS50011">
    <property type="entry name" value="PROTEIN_KINASE_DOM"/>
    <property type="match status" value="1"/>
</dbReference>
<dbReference type="FunFam" id="1.10.510.10:FF:000210">
    <property type="entry name" value="Non-specific serine/threonine protein kinase"/>
    <property type="match status" value="1"/>
</dbReference>
<dbReference type="PROSITE" id="PS00107">
    <property type="entry name" value="PROTEIN_KINASE_ATP"/>
    <property type="match status" value="1"/>
</dbReference>
<evidence type="ECO:0000256" key="2">
    <source>
        <dbReference type="ARBA" id="ARBA00022527"/>
    </source>
</evidence>
<comment type="catalytic activity">
    <reaction evidence="8">
        <text>L-seryl-[protein] + ATP = O-phospho-L-seryl-[protein] + ADP + H(+)</text>
        <dbReference type="Rhea" id="RHEA:17989"/>
        <dbReference type="Rhea" id="RHEA-COMP:9863"/>
        <dbReference type="Rhea" id="RHEA-COMP:11604"/>
        <dbReference type="ChEBI" id="CHEBI:15378"/>
        <dbReference type="ChEBI" id="CHEBI:29999"/>
        <dbReference type="ChEBI" id="CHEBI:30616"/>
        <dbReference type="ChEBI" id="CHEBI:83421"/>
        <dbReference type="ChEBI" id="CHEBI:456216"/>
        <dbReference type="EC" id="2.7.11.11"/>
    </reaction>
</comment>
<dbReference type="GO" id="GO:0004691">
    <property type="term" value="F:cAMP-dependent protein kinase activity"/>
    <property type="evidence" value="ECO:0007669"/>
    <property type="project" value="UniProtKB-EC"/>
</dbReference>
<name>A0A1B6FTW2_9HEMI</name>
<comment type="catalytic activity">
    <reaction evidence="7">
        <text>L-threonyl-[protein] + ATP = O-phospho-L-threonyl-[protein] + ADP + H(+)</text>
        <dbReference type="Rhea" id="RHEA:46608"/>
        <dbReference type="Rhea" id="RHEA-COMP:11060"/>
        <dbReference type="Rhea" id="RHEA-COMP:11605"/>
        <dbReference type="ChEBI" id="CHEBI:15378"/>
        <dbReference type="ChEBI" id="CHEBI:30013"/>
        <dbReference type="ChEBI" id="CHEBI:30616"/>
        <dbReference type="ChEBI" id="CHEBI:61977"/>
        <dbReference type="ChEBI" id="CHEBI:456216"/>
        <dbReference type="EC" id="2.7.11.11"/>
    </reaction>
</comment>
<accession>A0A1B6FTW2</accession>
<evidence type="ECO:0000256" key="8">
    <source>
        <dbReference type="ARBA" id="ARBA00047454"/>
    </source>
</evidence>
<organism evidence="13">
    <name type="scientific">Cuerna arida</name>
    <dbReference type="NCBI Taxonomy" id="1464854"/>
    <lineage>
        <taxon>Eukaryota</taxon>
        <taxon>Metazoa</taxon>
        <taxon>Ecdysozoa</taxon>
        <taxon>Arthropoda</taxon>
        <taxon>Hexapoda</taxon>
        <taxon>Insecta</taxon>
        <taxon>Pterygota</taxon>
        <taxon>Neoptera</taxon>
        <taxon>Paraneoptera</taxon>
        <taxon>Hemiptera</taxon>
        <taxon>Auchenorrhyncha</taxon>
        <taxon>Membracoidea</taxon>
        <taxon>Cicadellidae</taxon>
        <taxon>Cicadellinae</taxon>
        <taxon>Proconiini</taxon>
        <taxon>Cuerna</taxon>
    </lineage>
</organism>